<accession>A0AAV7TGJ1</accession>
<feature type="compositionally biased region" description="Basic and acidic residues" evidence="1">
    <location>
        <begin position="48"/>
        <end position="58"/>
    </location>
</feature>
<name>A0AAV7TGJ1_PLEWA</name>
<comment type="caution">
    <text evidence="2">The sequence shown here is derived from an EMBL/GenBank/DDBJ whole genome shotgun (WGS) entry which is preliminary data.</text>
</comment>
<gene>
    <name evidence="2" type="ORF">NDU88_000822</name>
</gene>
<proteinExistence type="predicted"/>
<dbReference type="EMBL" id="JANPWB010000006">
    <property type="protein sequence ID" value="KAJ1175535.1"/>
    <property type="molecule type" value="Genomic_DNA"/>
</dbReference>
<evidence type="ECO:0000256" key="1">
    <source>
        <dbReference type="SAM" id="MobiDB-lite"/>
    </source>
</evidence>
<evidence type="ECO:0000313" key="3">
    <source>
        <dbReference type="Proteomes" id="UP001066276"/>
    </source>
</evidence>
<dbReference type="Proteomes" id="UP001066276">
    <property type="component" value="Chromosome 3_2"/>
</dbReference>
<keyword evidence="3" id="KW-1185">Reference proteome</keyword>
<dbReference type="AlphaFoldDB" id="A0AAV7TGJ1"/>
<organism evidence="2 3">
    <name type="scientific">Pleurodeles waltl</name>
    <name type="common">Iberian ribbed newt</name>
    <dbReference type="NCBI Taxonomy" id="8319"/>
    <lineage>
        <taxon>Eukaryota</taxon>
        <taxon>Metazoa</taxon>
        <taxon>Chordata</taxon>
        <taxon>Craniata</taxon>
        <taxon>Vertebrata</taxon>
        <taxon>Euteleostomi</taxon>
        <taxon>Amphibia</taxon>
        <taxon>Batrachia</taxon>
        <taxon>Caudata</taxon>
        <taxon>Salamandroidea</taxon>
        <taxon>Salamandridae</taxon>
        <taxon>Pleurodelinae</taxon>
        <taxon>Pleurodeles</taxon>
    </lineage>
</organism>
<feature type="region of interest" description="Disordered" evidence="1">
    <location>
        <begin position="32"/>
        <end position="109"/>
    </location>
</feature>
<feature type="compositionally biased region" description="Acidic residues" evidence="1">
    <location>
        <begin position="72"/>
        <end position="81"/>
    </location>
</feature>
<sequence>MTQRPLPRPAQFEALAVWKLIARQQQEIKLQRRIRKLLPVITEEDETEGKKETSKSDKSSSGSKKEKRASTVEEDSDDEDLITQILSDQPPPYTVHEGGPSTSSDPTAPVQAMETVNPVQIDNGQVQGVVQSTPNMLTASVVQAQLHLPPIQRIYPEVPILETTLNLVVPSEQVVPRSLWVQTEPTPILLPQSQPQGILRFTPLTGTQSDLIPVMNQSMGITLPQNTGARAAPDKISLSITVGPVVPLFAQKKSTTGEQGKMLQSLVRRG</sequence>
<evidence type="ECO:0000313" key="2">
    <source>
        <dbReference type="EMBL" id="KAJ1175535.1"/>
    </source>
</evidence>
<reference evidence="2" key="1">
    <citation type="journal article" date="2022" name="bioRxiv">
        <title>Sequencing and chromosome-scale assembly of the giantPleurodeles waltlgenome.</title>
        <authorList>
            <person name="Brown T."/>
            <person name="Elewa A."/>
            <person name="Iarovenko S."/>
            <person name="Subramanian E."/>
            <person name="Araus A.J."/>
            <person name="Petzold A."/>
            <person name="Susuki M."/>
            <person name="Suzuki K.-i.T."/>
            <person name="Hayashi T."/>
            <person name="Toyoda A."/>
            <person name="Oliveira C."/>
            <person name="Osipova E."/>
            <person name="Leigh N.D."/>
            <person name="Simon A."/>
            <person name="Yun M.H."/>
        </authorList>
    </citation>
    <scope>NUCLEOTIDE SEQUENCE</scope>
    <source>
        <strain evidence="2">20211129_DDA</strain>
        <tissue evidence="2">Liver</tissue>
    </source>
</reference>
<protein>
    <submittedName>
        <fullName evidence="2">Uncharacterized protein</fullName>
    </submittedName>
</protein>